<dbReference type="Pfam" id="PF00657">
    <property type="entry name" value="Lipase_GDSL"/>
    <property type="match status" value="1"/>
</dbReference>
<dbReference type="InterPro" id="IPR036514">
    <property type="entry name" value="SGNH_hydro_sf"/>
</dbReference>
<dbReference type="Gene3D" id="3.40.50.1110">
    <property type="entry name" value="SGNH hydrolase"/>
    <property type="match status" value="1"/>
</dbReference>
<evidence type="ECO:0000313" key="3">
    <source>
        <dbReference type="Proteomes" id="UP000789706"/>
    </source>
</evidence>
<keyword evidence="3" id="KW-1185">Reference proteome</keyword>
<reference evidence="2" key="1">
    <citation type="submission" date="2021-06" db="EMBL/GenBank/DDBJ databases">
        <authorList>
            <person name="Kallberg Y."/>
            <person name="Tangrot J."/>
            <person name="Rosling A."/>
        </authorList>
    </citation>
    <scope>NUCLEOTIDE SEQUENCE</scope>
    <source>
        <strain evidence="2">AZ414A</strain>
    </source>
</reference>
<dbReference type="PANTHER" id="PTHR45966">
    <property type="entry name" value="GDSL-LIKE LIPASE/ACYLHYDROLASE"/>
    <property type="match status" value="1"/>
</dbReference>
<comment type="caution">
    <text evidence="2">The sequence shown here is derived from an EMBL/GenBank/DDBJ whole genome shotgun (WGS) entry which is preliminary data.</text>
</comment>
<protein>
    <submittedName>
        <fullName evidence="2">10170_t:CDS:1</fullName>
    </submittedName>
</protein>
<sequence length="909" mass="106113">MLKGRIQTLEILIFIFIVGCLSISLVSRDKIWLKFNIVTFGNSLTDNGNYWELTNKTIPSQEFYFQGRQTNGRVWVEYLASSLHANLTDLAYQGAVTDIDIYKNSTTDNNTVSYNNSVPSVAEQVKSFFPNVSHYPPHTLYIFWTGSNDYANIFNYNLNITHTEIINSLLNSISLLSSTRTRKFLILNLPPLHRTPHYNNNETFSSENLTHLQNLLENYNIMLNKTISNFIQSNKHIFIKVFDTWGPLERIINNPQVYGLKDVENTCLNISYVRENEENEVKRGIIVMASTLAPELFRLILKDFEYNSKALFSFSLVSRHWCRNVMPFLWKRPFNISNPNRHYIIMKTFLKFLPEQFRNELILEDGDENKDVDKDLNVNKDLNEDKDNKKKNLNEAPLFDYLSFLQEIRTDILYNLVRDFELKYGQNVIIGDDNDEDDYYDYDDKTTQIENEDNYDEHYYLVNEIIHDHESQVINLERNNSKIKQGEQQDENYENCIQVCTSRHLDSASNSNTINTIYYQRRILNVIYELFKYLFGVRSNISRLILMTPKYVLYPAIYTVTPPEISYGISKIKELEVYGKFAIEDLLLGDSVIKYCKDIEKLTIKFSPVLEDHLTLSNLIEAQRNLKHLFIFCPNSPFFEVPSLKISSQSKSLRYVSLHRCCFRNSFPLKELSSCSKLDTFMLFNCFFKADETSTSNITFKTPISTLILDDSPMPENYLTNIILGANSHLLHLTLRINTHCYPDIWKIISMNCPNLVTCVLRISSENMIKCNQILENCKVLEKFTIIPYFVPKRGQLGESDFTEYDMKIGEILRNLGSFIPSTLTDLIIADLRVQPLSQHHGDCFIFTNNDVLQFLKNCKATLRHLVLDCLEDHYLEVQKYIQKIVEDRSHWFIVDEGINYVRLQVVIQ</sequence>
<dbReference type="SUPFAM" id="SSF52047">
    <property type="entry name" value="RNI-like"/>
    <property type="match status" value="1"/>
</dbReference>
<keyword evidence="1" id="KW-0732">Signal</keyword>
<proteinExistence type="predicted"/>
<evidence type="ECO:0000256" key="1">
    <source>
        <dbReference type="ARBA" id="ARBA00022729"/>
    </source>
</evidence>
<dbReference type="SUPFAM" id="SSF52266">
    <property type="entry name" value="SGNH hydrolase"/>
    <property type="match status" value="1"/>
</dbReference>
<dbReference type="PANTHER" id="PTHR45966:SF13">
    <property type="entry name" value="GDSL ESTERASE_LIPASE"/>
    <property type="match status" value="1"/>
</dbReference>
<dbReference type="OrthoDB" id="1600564at2759"/>
<evidence type="ECO:0000313" key="2">
    <source>
        <dbReference type="EMBL" id="CAG8483989.1"/>
    </source>
</evidence>
<dbReference type="GO" id="GO:0016788">
    <property type="term" value="F:hydrolase activity, acting on ester bonds"/>
    <property type="evidence" value="ECO:0007669"/>
    <property type="project" value="InterPro"/>
</dbReference>
<dbReference type="EMBL" id="CAJVPK010000255">
    <property type="protein sequence ID" value="CAG8483989.1"/>
    <property type="molecule type" value="Genomic_DNA"/>
</dbReference>
<gene>
    <name evidence="2" type="ORF">DEBURN_LOCUS3815</name>
</gene>
<dbReference type="CDD" id="cd01846">
    <property type="entry name" value="fatty_acyltransferase_like"/>
    <property type="match status" value="1"/>
</dbReference>
<name>A0A9N8WBC9_9GLOM</name>
<dbReference type="Proteomes" id="UP000789706">
    <property type="component" value="Unassembled WGS sequence"/>
</dbReference>
<accession>A0A9N8WBC9</accession>
<dbReference type="InterPro" id="IPR032675">
    <property type="entry name" value="LRR_dom_sf"/>
</dbReference>
<dbReference type="Gene3D" id="3.80.10.10">
    <property type="entry name" value="Ribonuclease Inhibitor"/>
    <property type="match status" value="1"/>
</dbReference>
<dbReference type="InterPro" id="IPR001087">
    <property type="entry name" value="GDSL"/>
</dbReference>
<organism evidence="2 3">
    <name type="scientific">Diversispora eburnea</name>
    <dbReference type="NCBI Taxonomy" id="1213867"/>
    <lineage>
        <taxon>Eukaryota</taxon>
        <taxon>Fungi</taxon>
        <taxon>Fungi incertae sedis</taxon>
        <taxon>Mucoromycota</taxon>
        <taxon>Glomeromycotina</taxon>
        <taxon>Glomeromycetes</taxon>
        <taxon>Diversisporales</taxon>
        <taxon>Diversisporaceae</taxon>
        <taxon>Diversispora</taxon>
    </lineage>
</organism>
<dbReference type="AlphaFoldDB" id="A0A9N8WBC9"/>
<dbReference type="InterPro" id="IPR044552">
    <property type="entry name" value="GLIP1-5/GLL25"/>
</dbReference>